<dbReference type="InterPro" id="IPR051398">
    <property type="entry name" value="Polysacch_Deacetylase"/>
</dbReference>
<reference evidence="6 7" key="1">
    <citation type="submission" date="2023-07" db="EMBL/GenBank/DDBJ databases">
        <title>Genomic Encyclopedia of Type Strains, Phase IV (KMG-IV): sequencing the most valuable type-strain genomes for metagenomic binning, comparative biology and taxonomic classification.</title>
        <authorList>
            <person name="Goeker M."/>
        </authorList>
    </citation>
    <scope>NUCLEOTIDE SEQUENCE [LARGE SCALE GENOMIC DNA]</scope>
    <source>
        <strain evidence="6 7">DSM 12751</strain>
    </source>
</reference>
<keyword evidence="4" id="KW-1133">Transmembrane helix</keyword>
<keyword evidence="7" id="KW-1185">Reference proteome</keyword>
<dbReference type="Proteomes" id="UP001235840">
    <property type="component" value="Unassembled WGS sequence"/>
</dbReference>
<evidence type="ECO:0000256" key="1">
    <source>
        <dbReference type="ARBA" id="ARBA00004613"/>
    </source>
</evidence>
<accession>A0ABT9VZD2</accession>
<feature type="domain" description="NodB homology" evidence="5">
    <location>
        <begin position="257"/>
        <end position="448"/>
    </location>
</feature>
<feature type="region of interest" description="Disordered" evidence="3">
    <location>
        <begin position="119"/>
        <end position="192"/>
    </location>
</feature>
<keyword evidence="4" id="KW-0472">Membrane</keyword>
<keyword evidence="2" id="KW-0732">Signal</keyword>
<dbReference type="SUPFAM" id="SSF88713">
    <property type="entry name" value="Glycoside hydrolase/deacetylase"/>
    <property type="match status" value="1"/>
</dbReference>
<dbReference type="InterPro" id="IPR002509">
    <property type="entry name" value="NODB_dom"/>
</dbReference>
<dbReference type="RefSeq" id="WP_307394499.1">
    <property type="nucleotide sequence ID" value="NZ_BAAADK010000020.1"/>
</dbReference>
<dbReference type="EMBL" id="JAUSTY010000008">
    <property type="protein sequence ID" value="MDQ0166359.1"/>
    <property type="molecule type" value="Genomic_DNA"/>
</dbReference>
<keyword evidence="4" id="KW-0812">Transmembrane</keyword>
<dbReference type="PROSITE" id="PS51677">
    <property type="entry name" value="NODB"/>
    <property type="match status" value="1"/>
</dbReference>
<evidence type="ECO:0000256" key="4">
    <source>
        <dbReference type="SAM" id="Phobius"/>
    </source>
</evidence>
<dbReference type="CDD" id="cd10969">
    <property type="entry name" value="CE4_Ecf1_like_5s"/>
    <property type="match status" value="1"/>
</dbReference>
<name>A0ABT9VZD2_9BACI</name>
<feature type="transmembrane region" description="Helical" evidence="4">
    <location>
        <begin position="17"/>
        <end position="36"/>
    </location>
</feature>
<dbReference type="PANTHER" id="PTHR34216:SF3">
    <property type="entry name" value="POLY-BETA-1,6-N-ACETYL-D-GLUCOSAMINE N-DEACETYLASE"/>
    <property type="match status" value="1"/>
</dbReference>
<protein>
    <submittedName>
        <fullName evidence="6">Peptidoglycan/xylan/chitin deacetylase (PgdA/CDA1 family)</fullName>
    </submittedName>
</protein>
<sequence>MAAEKEKRQDRIHPLKWALMVSLIVFILSSSYFLYYELEQERARAQGITTEEQLLASAQTIDENTLDQELEQGAEESNSEALLTDGAESTDAVEGIVNTDHHPEQQQEVLVVQHEEYIEDTNVQEPSGTVERPNDSRRNQNGGQNLDQNSNQNREQNGYGGNQSPANQSGEQHSNEDQNLNGEQQGSSESSNLKESFQGYVPILMYHSFKPGGSTSVEVDPEDFREQLTYLKNQGYETITEYDLVEAIHGTKELPAKPLLITIDDGYLNNYTYAYPILRELGMKASIYVVTKHRGEQPGRYEHFTWEQAKEMVDSGVITIQSHTHNLHSKKAGQNGLEKALVQRMLLENGSLESEGEHRQRIKEDFQQSKQLIEQHVGKQAVALAFPFGTSNAEAVAVARELGYLLLFSIDRGVFYLDGSTHRIPRFNVPGGTTGQEIEAMLLQYADR</sequence>
<feature type="compositionally biased region" description="Polar residues" evidence="3">
    <location>
        <begin position="139"/>
        <end position="192"/>
    </location>
</feature>
<proteinExistence type="predicted"/>
<evidence type="ECO:0000313" key="7">
    <source>
        <dbReference type="Proteomes" id="UP001235840"/>
    </source>
</evidence>
<evidence type="ECO:0000256" key="2">
    <source>
        <dbReference type="ARBA" id="ARBA00022729"/>
    </source>
</evidence>
<evidence type="ECO:0000313" key="6">
    <source>
        <dbReference type="EMBL" id="MDQ0166359.1"/>
    </source>
</evidence>
<gene>
    <name evidence="6" type="ORF">J2S11_002263</name>
</gene>
<comment type="caution">
    <text evidence="6">The sequence shown here is derived from an EMBL/GenBank/DDBJ whole genome shotgun (WGS) entry which is preliminary data.</text>
</comment>
<dbReference type="Pfam" id="PF01522">
    <property type="entry name" value="Polysacc_deac_1"/>
    <property type="match status" value="1"/>
</dbReference>
<evidence type="ECO:0000259" key="5">
    <source>
        <dbReference type="PROSITE" id="PS51677"/>
    </source>
</evidence>
<dbReference type="PANTHER" id="PTHR34216">
    <property type="match status" value="1"/>
</dbReference>
<comment type="subcellular location">
    <subcellularLocation>
        <location evidence="1">Secreted</location>
    </subcellularLocation>
</comment>
<dbReference type="InterPro" id="IPR011330">
    <property type="entry name" value="Glyco_hydro/deAcase_b/a-brl"/>
</dbReference>
<evidence type="ECO:0000256" key="3">
    <source>
        <dbReference type="SAM" id="MobiDB-lite"/>
    </source>
</evidence>
<organism evidence="6 7">
    <name type="scientific">Caldalkalibacillus horti</name>
    <dbReference type="NCBI Taxonomy" id="77523"/>
    <lineage>
        <taxon>Bacteria</taxon>
        <taxon>Bacillati</taxon>
        <taxon>Bacillota</taxon>
        <taxon>Bacilli</taxon>
        <taxon>Bacillales</taxon>
        <taxon>Bacillaceae</taxon>
        <taxon>Caldalkalibacillus</taxon>
    </lineage>
</organism>
<dbReference type="Gene3D" id="3.20.20.370">
    <property type="entry name" value="Glycoside hydrolase/deacetylase"/>
    <property type="match status" value="1"/>
</dbReference>